<dbReference type="Gene3D" id="1.20.1250.20">
    <property type="entry name" value="MFS general substrate transporter like domains"/>
    <property type="match status" value="2"/>
</dbReference>
<protein>
    <submittedName>
        <fullName evidence="9">MFS transporter</fullName>
    </submittedName>
</protein>
<feature type="transmembrane region" description="Helical" evidence="7">
    <location>
        <begin position="230"/>
        <end position="249"/>
    </location>
</feature>
<dbReference type="SUPFAM" id="SSF103473">
    <property type="entry name" value="MFS general substrate transporter"/>
    <property type="match status" value="1"/>
</dbReference>
<dbReference type="PANTHER" id="PTHR43124">
    <property type="entry name" value="PURINE EFFLUX PUMP PBUE"/>
    <property type="match status" value="1"/>
</dbReference>
<comment type="subcellular location">
    <subcellularLocation>
        <location evidence="1">Cell membrane</location>
        <topology evidence="1">Multi-pass membrane protein</topology>
    </subcellularLocation>
</comment>
<feature type="transmembrane region" description="Helical" evidence="7">
    <location>
        <begin position="118"/>
        <end position="137"/>
    </location>
</feature>
<gene>
    <name evidence="9" type="ORF">ACFQE1_01915</name>
</gene>
<dbReference type="PROSITE" id="PS50850">
    <property type="entry name" value="MFS"/>
    <property type="match status" value="1"/>
</dbReference>
<dbReference type="Pfam" id="PF07690">
    <property type="entry name" value="MFS_1"/>
    <property type="match status" value="2"/>
</dbReference>
<keyword evidence="3 7" id="KW-0812">Transmembrane</keyword>
<organism evidence="9 10">
    <name type="scientific">Halobium palmae</name>
    <dbReference type="NCBI Taxonomy" id="1776492"/>
    <lineage>
        <taxon>Archaea</taxon>
        <taxon>Methanobacteriati</taxon>
        <taxon>Methanobacteriota</taxon>
        <taxon>Stenosarchaea group</taxon>
        <taxon>Halobacteria</taxon>
        <taxon>Halobacteriales</taxon>
        <taxon>Haloferacaceae</taxon>
        <taxon>Halobium</taxon>
    </lineage>
</organism>
<keyword evidence="10" id="KW-1185">Reference proteome</keyword>
<feature type="transmembrane region" description="Helical" evidence="7">
    <location>
        <begin position="143"/>
        <end position="163"/>
    </location>
</feature>
<dbReference type="InterPro" id="IPR050189">
    <property type="entry name" value="MFS_Efflux_Transporters"/>
</dbReference>
<evidence type="ECO:0000256" key="3">
    <source>
        <dbReference type="ARBA" id="ARBA00022692"/>
    </source>
</evidence>
<dbReference type="InterPro" id="IPR011701">
    <property type="entry name" value="MFS"/>
</dbReference>
<evidence type="ECO:0000256" key="4">
    <source>
        <dbReference type="ARBA" id="ARBA00022989"/>
    </source>
</evidence>
<evidence type="ECO:0000259" key="8">
    <source>
        <dbReference type="PROSITE" id="PS50850"/>
    </source>
</evidence>
<feature type="transmembrane region" description="Helical" evidence="7">
    <location>
        <begin position="27"/>
        <end position="47"/>
    </location>
</feature>
<dbReference type="Proteomes" id="UP001596328">
    <property type="component" value="Unassembled WGS sequence"/>
</dbReference>
<feature type="transmembrane region" description="Helical" evidence="7">
    <location>
        <begin position="284"/>
        <end position="307"/>
    </location>
</feature>
<dbReference type="GO" id="GO:0005886">
    <property type="term" value="C:plasma membrane"/>
    <property type="evidence" value="ECO:0007669"/>
    <property type="project" value="UniProtKB-SubCell"/>
</dbReference>
<feature type="domain" description="Major facilitator superfamily (MFS) profile" evidence="8">
    <location>
        <begin position="1"/>
        <end position="372"/>
    </location>
</feature>
<comment type="caution">
    <text evidence="9">The sequence shown here is derived from an EMBL/GenBank/DDBJ whole genome shotgun (WGS) entry which is preliminary data.</text>
</comment>
<evidence type="ECO:0000256" key="1">
    <source>
        <dbReference type="ARBA" id="ARBA00004651"/>
    </source>
</evidence>
<evidence type="ECO:0000256" key="2">
    <source>
        <dbReference type="ARBA" id="ARBA00022475"/>
    </source>
</evidence>
<accession>A0ABD5RVC8</accession>
<feature type="transmembrane region" description="Helical" evidence="7">
    <location>
        <begin position="346"/>
        <end position="366"/>
    </location>
</feature>
<dbReference type="PANTHER" id="PTHR43124:SF3">
    <property type="entry name" value="CHLORAMPHENICOL EFFLUX PUMP RV0191"/>
    <property type="match status" value="1"/>
</dbReference>
<keyword evidence="5 7" id="KW-0472">Membrane</keyword>
<evidence type="ECO:0000313" key="9">
    <source>
        <dbReference type="EMBL" id="MFC6723166.1"/>
    </source>
</evidence>
<keyword evidence="2" id="KW-1003">Cell membrane</keyword>
<feature type="transmembrane region" description="Helical" evidence="7">
    <location>
        <begin position="319"/>
        <end position="340"/>
    </location>
</feature>
<dbReference type="InterPro" id="IPR020846">
    <property type="entry name" value="MFS_dom"/>
</dbReference>
<dbReference type="EMBL" id="JBHSWU010000006">
    <property type="protein sequence ID" value="MFC6723166.1"/>
    <property type="molecule type" value="Genomic_DNA"/>
</dbReference>
<feature type="transmembrane region" description="Helical" evidence="7">
    <location>
        <begin position="195"/>
        <end position="218"/>
    </location>
</feature>
<name>A0ABD5RVC8_9EURY</name>
<proteinExistence type="predicted"/>
<evidence type="ECO:0000256" key="5">
    <source>
        <dbReference type="ARBA" id="ARBA00023136"/>
    </source>
</evidence>
<evidence type="ECO:0000256" key="6">
    <source>
        <dbReference type="SAM" id="MobiDB-lite"/>
    </source>
</evidence>
<feature type="region of interest" description="Disordered" evidence="6">
    <location>
        <begin position="370"/>
        <end position="391"/>
    </location>
</feature>
<reference evidence="9 10" key="1">
    <citation type="journal article" date="2019" name="Int. J. Syst. Evol. Microbiol.">
        <title>The Global Catalogue of Microorganisms (GCM) 10K type strain sequencing project: providing services to taxonomists for standard genome sequencing and annotation.</title>
        <authorList>
            <consortium name="The Broad Institute Genomics Platform"/>
            <consortium name="The Broad Institute Genome Sequencing Center for Infectious Disease"/>
            <person name="Wu L."/>
            <person name="Ma J."/>
        </authorList>
    </citation>
    <scope>NUCLEOTIDE SEQUENCE [LARGE SCALE GENOMIC DNA]</scope>
    <source>
        <strain evidence="9 10">NBRC 111368</strain>
    </source>
</reference>
<evidence type="ECO:0000256" key="7">
    <source>
        <dbReference type="SAM" id="Phobius"/>
    </source>
</evidence>
<feature type="transmembrane region" description="Helical" evidence="7">
    <location>
        <begin position="261"/>
        <end position="278"/>
    </location>
</feature>
<dbReference type="InterPro" id="IPR036259">
    <property type="entry name" value="MFS_trans_sf"/>
</dbReference>
<evidence type="ECO:0000313" key="10">
    <source>
        <dbReference type="Proteomes" id="UP001596328"/>
    </source>
</evidence>
<dbReference type="AlphaFoldDB" id="A0ABD5RVC8"/>
<keyword evidence="4 7" id="KW-1133">Transmembrane helix</keyword>
<sequence length="391" mass="41362">MLATMVARISFSPLVPAITDSYGVSNGLIGVALTGMWFTYGMAQFPSGVLANRYGERRIILVATGGTMLTCLLITAAPLFFLFTAGTILLGAVAGMHYSVATTLLSRTYDNVGTAIGVHHLGGAVGGLLGPIGASWLLDQYGWQQAVIGSALIAGIAFVLFLWRVRPVKPQNPDSKLDRQSTVNTALQSLRRPRVALLMFVTILIMFVLQGLISFLPTFFVEFYQRSTELAGILFAIFFGTQAVMQTGVGVMSDHIDSDKIISSCLAVGIVGFGLLLTSGRFVVIVAGSVLLGFGAAVLTVLIAQIMNSLPEGERSSSFGLTQSVVMVGGSLGSVSVGLLADLYGWHAAFSVLTALFGLAFLTYVLDPTNARPTSRRSEPTDSEQTTAAND</sequence>